<dbReference type="Proteomes" id="UP000821837">
    <property type="component" value="Unassembled WGS sequence"/>
</dbReference>
<reference evidence="1" key="1">
    <citation type="journal article" date="2020" name="Cell">
        <title>Large-Scale Comparative Analyses of Tick Genomes Elucidate Their Genetic Diversity and Vector Capacities.</title>
        <authorList>
            <consortium name="Tick Genome and Microbiome Consortium (TIGMIC)"/>
            <person name="Jia N."/>
            <person name="Wang J."/>
            <person name="Shi W."/>
            <person name="Du L."/>
            <person name="Sun Y."/>
            <person name="Zhan W."/>
            <person name="Jiang J.F."/>
            <person name="Wang Q."/>
            <person name="Zhang B."/>
            <person name="Ji P."/>
            <person name="Bell-Sakyi L."/>
            <person name="Cui X.M."/>
            <person name="Yuan T.T."/>
            <person name="Jiang B.G."/>
            <person name="Yang W.F."/>
            <person name="Lam T.T."/>
            <person name="Chang Q.C."/>
            <person name="Ding S.J."/>
            <person name="Wang X.J."/>
            <person name="Zhu J.G."/>
            <person name="Ruan X.D."/>
            <person name="Zhao L."/>
            <person name="Wei J.T."/>
            <person name="Ye R.Z."/>
            <person name="Que T.C."/>
            <person name="Du C.H."/>
            <person name="Zhou Y.H."/>
            <person name="Cheng J.X."/>
            <person name="Dai P.F."/>
            <person name="Guo W.B."/>
            <person name="Han X.H."/>
            <person name="Huang E.J."/>
            <person name="Li L.F."/>
            <person name="Wei W."/>
            <person name="Gao Y.C."/>
            <person name="Liu J.Z."/>
            <person name="Shao H.Z."/>
            <person name="Wang X."/>
            <person name="Wang C.C."/>
            <person name="Yang T.C."/>
            <person name="Huo Q.B."/>
            <person name="Li W."/>
            <person name="Chen H.Y."/>
            <person name="Chen S.E."/>
            <person name="Zhou L.G."/>
            <person name="Ni X.B."/>
            <person name="Tian J.H."/>
            <person name="Sheng Y."/>
            <person name="Liu T."/>
            <person name="Pan Y.S."/>
            <person name="Xia L.Y."/>
            <person name="Li J."/>
            <person name="Zhao F."/>
            <person name="Cao W.C."/>
        </authorList>
    </citation>
    <scope>NUCLEOTIDE SEQUENCE</scope>
    <source>
        <strain evidence="1">Rsan-2018</strain>
    </source>
</reference>
<dbReference type="EMBL" id="JABSTV010001248">
    <property type="protein sequence ID" value="KAH7969962.1"/>
    <property type="molecule type" value="Genomic_DNA"/>
</dbReference>
<evidence type="ECO:0000313" key="2">
    <source>
        <dbReference type="Proteomes" id="UP000821837"/>
    </source>
</evidence>
<reference evidence="1" key="2">
    <citation type="submission" date="2021-09" db="EMBL/GenBank/DDBJ databases">
        <authorList>
            <person name="Jia N."/>
            <person name="Wang J."/>
            <person name="Shi W."/>
            <person name="Du L."/>
            <person name="Sun Y."/>
            <person name="Zhan W."/>
            <person name="Jiang J."/>
            <person name="Wang Q."/>
            <person name="Zhang B."/>
            <person name="Ji P."/>
            <person name="Sakyi L.B."/>
            <person name="Cui X."/>
            <person name="Yuan T."/>
            <person name="Jiang B."/>
            <person name="Yang W."/>
            <person name="Lam T.T.-Y."/>
            <person name="Chang Q."/>
            <person name="Ding S."/>
            <person name="Wang X."/>
            <person name="Zhu J."/>
            <person name="Ruan X."/>
            <person name="Zhao L."/>
            <person name="Wei J."/>
            <person name="Que T."/>
            <person name="Du C."/>
            <person name="Cheng J."/>
            <person name="Dai P."/>
            <person name="Han X."/>
            <person name="Huang E."/>
            <person name="Gao Y."/>
            <person name="Liu J."/>
            <person name="Shao H."/>
            <person name="Ye R."/>
            <person name="Li L."/>
            <person name="Wei W."/>
            <person name="Wang X."/>
            <person name="Wang C."/>
            <person name="Huo Q."/>
            <person name="Li W."/>
            <person name="Guo W."/>
            <person name="Chen H."/>
            <person name="Chen S."/>
            <person name="Zhou L."/>
            <person name="Zhou L."/>
            <person name="Ni X."/>
            <person name="Tian J."/>
            <person name="Zhou Y."/>
            <person name="Sheng Y."/>
            <person name="Liu T."/>
            <person name="Pan Y."/>
            <person name="Xia L."/>
            <person name="Li J."/>
            <person name="Zhao F."/>
            <person name="Cao W."/>
        </authorList>
    </citation>
    <scope>NUCLEOTIDE SEQUENCE</scope>
    <source>
        <strain evidence="1">Rsan-2018</strain>
        <tissue evidence="1">Larvae</tissue>
    </source>
</reference>
<proteinExistence type="predicted"/>
<name>A0A9D4T4L8_RHISA</name>
<gene>
    <name evidence="1" type="ORF">HPB52_023095</name>
</gene>
<keyword evidence="2" id="KW-1185">Reference proteome</keyword>
<accession>A0A9D4T4L8</accession>
<protein>
    <submittedName>
        <fullName evidence="1">Uncharacterized protein</fullName>
    </submittedName>
</protein>
<sequence length="90" mass="9742">MAMKMEIVNVPEELLQHLLGQTNGSAIQRKQIAAAVRQRVMTADPMPASSMTAAVAVIQLAVDCAPRFLGSQPPKFSGFNDVLSLEEFLD</sequence>
<dbReference type="VEuPathDB" id="VectorBase:RSAN_025951"/>
<organism evidence="1 2">
    <name type="scientific">Rhipicephalus sanguineus</name>
    <name type="common">Brown dog tick</name>
    <name type="synonym">Ixodes sanguineus</name>
    <dbReference type="NCBI Taxonomy" id="34632"/>
    <lineage>
        <taxon>Eukaryota</taxon>
        <taxon>Metazoa</taxon>
        <taxon>Ecdysozoa</taxon>
        <taxon>Arthropoda</taxon>
        <taxon>Chelicerata</taxon>
        <taxon>Arachnida</taxon>
        <taxon>Acari</taxon>
        <taxon>Parasitiformes</taxon>
        <taxon>Ixodida</taxon>
        <taxon>Ixodoidea</taxon>
        <taxon>Ixodidae</taxon>
        <taxon>Rhipicephalinae</taxon>
        <taxon>Rhipicephalus</taxon>
        <taxon>Rhipicephalus</taxon>
    </lineage>
</organism>
<dbReference type="AlphaFoldDB" id="A0A9D4T4L8"/>
<evidence type="ECO:0000313" key="1">
    <source>
        <dbReference type="EMBL" id="KAH7969962.1"/>
    </source>
</evidence>
<comment type="caution">
    <text evidence="1">The sequence shown here is derived from an EMBL/GenBank/DDBJ whole genome shotgun (WGS) entry which is preliminary data.</text>
</comment>